<evidence type="ECO:0000313" key="3">
    <source>
        <dbReference type="Proteomes" id="UP000824229"/>
    </source>
</evidence>
<name>A0A9E2NJW0_9FIRM</name>
<reference evidence="2" key="1">
    <citation type="journal article" date="2021" name="PeerJ">
        <title>Extensive microbial diversity within the chicken gut microbiome revealed by metagenomics and culture.</title>
        <authorList>
            <person name="Gilroy R."/>
            <person name="Ravi A."/>
            <person name="Getino M."/>
            <person name="Pursley I."/>
            <person name="Horton D.L."/>
            <person name="Alikhan N.F."/>
            <person name="Baker D."/>
            <person name="Gharbi K."/>
            <person name="Hall N."/>
            <person name="Watson M."/>
            <person name="Adriaenssens E.M."/>
            <person name="Foster-Nyarko E."/>
            <person name="Jarju S."/>
            <person name="Secka A."/>
            <person name="Antonio M."/>
            <person name="Oren A."/>
            <person name="Chaudhuri R.R."/>
            <person name="La Ragione R."/>
            <person name="Hildebrand F."/>
            <person name="Pallen M.J."/>
        </authorList>
    </citation>
    <scope>NUCLEOTIDE SEQUENCE</scope>
    <source>
        <strain evidence="2">B5-657</strain>
    </source>
</reference>
<dbReference type="AlphaFoldDB" id="A0A9E2NJW0"/>
<feature type="coiled-coil region" evidence="1">
    <location>
        <begin position="34"/>
        <end position="61"/>
    </location>
</feature>
<keyword evidence="1" id="KW-0175">Coiled coil</keyword>
<organism evidence="2 3">
    <name type="scientific">Candidatus Cellulosilyticum pullistercoris</name>
    <dbReference type="NCBI Taxonomy" id="2838521"/>
    <lineage>
        <taxon>Bacteria</taxon>
        <taxon>Bacillati</taxon>
        <taxon>Bacillota</taxon>
        <taxon>Clostridia</taxon>
        <taxon>Lachnospirales</taxon>
        <taxon>Cellulosilyticaceae</taxon>
        <taxon>Cellulosilyticum</taxon>
    </lineage>
</organism>
<protein>
    <submittedName>
        <fullName evidence="2">Septum formation initiator family protein</fullName>
    </submittedName>
</protein>
<evidence type="ECO:0000313" key="2">
    <source>
        <dbReference type="EMBL" id="MBU3803221.1"/>
    </source>
</evidence>
<gene>
    <name evidence="2" type="ORF">H9872_00490</name>
</gene>
<dbReference type="EMBL" id="JAHLFQ010000010">
    <property type="protein sequence ID" value="MBU3803221.1"/>
    <property type="molecule type" value="Genomic_DNA"/>
</dbReference>
<reference evidence="2" key="2">
    <citation type="submission" date="2021-04" db="EMBL/GenBank/DDBJ databases">
        <authorList>
            <person name="Gilroy R."/>
        </authorList>
    </citation>
    <scope>NUCLEOTIDE SEQUENCE</scope>
    <source>
        <strain evidence="2">B5-657</strain>
    </source>
</reference>
<dbReference type="InterPro" id="IPR007060">
    <property type="entry name" value="FtsL/DivIC"/>
</dbReference>
<sequence>MKKKHKRIRNSVIVLTIVAISGLFIYGQQVKVITKNIERQIEVEQAAIDEKNEKLTELQAQIEAIDSPEYIKKIAMEELGMVEEDTIVFKVKE</sequence>
<evidence type="ECO:0000256" key="1">
    <source>
        <dbReference type="SAM" id="Coils"/>
    </source>
</evidence>
<accession>A0A9E2NJW0</accession>
<proteinExistence type="predicted"/>
<dbReference type="Pfam" id="PF04977">
    <property type="entry name" value="DivIC"/>
    <property type="match status" value="1"/>
</dbReference>
<dbReference type="Proteomes" id="UP000824229">
    <property type="component" value="Unassembled WGS sequence"/>
</dbReference>
<comment type="caution">
    <text evidence="2">The sequence shown here is derived from an EMBL/GenBank/DDBJ whole genome shotgun (WGS) entry which is preliminary data.</text>
</comment>